<accession>A0ABR1G273</accession>
<dbReference type="EMBL" id="JBBJCI010000143">
    <property type="protein sequence ID" value="KAK7242440.1"/>
    <property type="molecule type" value="Genomic_DNA"/>
</dbReference>
<dbReference type="Proteomes" id="UP001363151">
    <property type="component" value="Unassembled WGS sequence"/>
</dbReference>
<sequence>MDGADHLGDVGGSHLAVDLSLSSAFTPLQRIVLTANGNLQRILSAYHNRAVTVTVLRNERVKIGLWRRRVLIAVDGTPACVAASVVTAVTREAIELADGGGVGIGQIFAELGGKQSFSLLEVSKNATTFSRTYTLANAHIMCHVEEVLPLNLFDDDFFARAPDWHPDAALR</sequence>
<keyword evidence="2" id="KW-1185">Reference proteome</keyword>
<dbReference type="InterPro" id="IPR028978">
    <property type="entry name" value="Chorismate_lyase_/UTRA_dom_sf"/>
</dbReference>
<dbReference type="Gene3D" id="3.40.1410.10">
    <property type="entry name" value="Chorismate lyase-like"/>
    <property type="match status" value="1"/>
</dbReference>
<dbReference type="SUPFAM" id="SSF64288">
    <property type="entry name" value="Chorismate lyase-like"/>
    <property type="match status" value="1"/>
</dbReference>
<gene>
    <name evidence="1" type="ORF">SO694_0015907</name>
</gene>
<reference evidence="1 2" key="1">
    <citation type="submission" date="2024-03" db="EMBL/GenBank/DDBJ databases">
        <title>Aureococcus anophagefferens CCMP1851 and Kratosvirus quantuckense: Draft genome of a second virus-susceptible host strain in the model system.</title>
        <authorList>
            <person name="Chase E."/>
            <person name="Truchon A.R."/>
            <person name="Schepens W."/>
            <person name="Wilhelm S.W."/>
        </authorList>
    </citation>
    <scope>NUCLEOTIDE SEQUENCE [LARGE SCALE GENOMIC DNA]</scope>
    <source>
        <strain evidence="1 2">CCMP1851</strain>
    </source>
</reference>
<organism evidence="1 2">
    <name type="scientific">Aureococcus anophagefferens</name>
    <name type="common">Harmful bloom alga</name>
    <dbReference type="NCBI Taxonomy" id="44056"/>
    <lineage>
        <taxon>Eukaryota</taxon>
        <taxon>Sar</taxon>
        <taxon>Stramenopiles</taxon>
        <taxon>Ochrophyta</taxon>
        <taxon>Pelagophyceae</taxon>
        <taxon>Pelagomonadales</taxon>
        <taxon>Pelagomonadaceae</taxon>
        <taxon>Aureococcus</taxon>
    </lineage>
</organism>
<comment type="caution">
    <text evidence="1">The sequence shown here is derived from an EMBL/GenBank/DDBJ whole genome shotgun (WGS) entry which is preliminary data.</text>
</comment>
<name>A0ABR1G273_AURAN</name>
<evidence type="ECO:0000313" key="1">
    <source>
        <dbReference type="EMBL" id="KAK7242440.1"/>
    </source>
</evidence>
<proteinExistence type="predicted"/>
<evidence type="ECO:0000313" key="2">
    <source>
        <dbReference type="Proteomes" id="UP001363151"/>
    </source>
</evidence>
<protein>
    <submittedName>
        <fullName evidence="1">Uncharacterized protein</fullName>
    </submittedName>
</protein>